<evidence type="ECO:0000313" key="5">
    <source>
        <dbReference type="Proteomes" id="UP001528040"/>
    </source>
</evidence>
<keyword evidence="5" id="KW-1185">Reference proteome</keyword>
<dbReference type="InterPro" id="IPR003115">
    <property type="entry name" value="ParB_N"/>
</dbReference>
<dbReference type="Pfam" id="PF02195">
    <property type="entry name" value="ParB_N"/>
    <property type="match status" value="1"/>
</dbReference>
<dbReference type="RefSeq" id="WP_271055322.1">
    <property type="nucleotide sequence ID" value="NZ_JAQIIO010000012.1"/>
</dbReference>
<organism evidence="4 5">
    <name type="scientific">Aliiroseovarius salicola</name>
    <dbReference type="NCBI Taxonomy" id="3009082"/>
    <lineage>
        <taxon>Bacteria</taxon>
        <taxon>Pseudomonadati</taxon>
        <taxon>Pseudomonadota</taxon>
        <taxon>Alphaproteobacteria</taxon>
        <taxon>Rhodobacterales</taxon>
        <taxon>Paracoccaceae</taxon>
        <taxon>Aliiroseovarius</taxon>
    </lineage>
</organism>
<dbReference type="InterPro" id="IPR017819">
    <property type="entry name" value="Plasmid_partition_RepB"/>
</dbReference>
<evidence type="ECO:0000259" key="3">
    <source>
        <dbReference type="SMART" id="SM00470"/>
    </source>
</evidence>
<dbReference type="EMBL" id="JAQIIO010000012">
    <property type="protein sequence ID" value="MDA5095610.1"/>
    <property type="molecule type" value="Genomic_DNA"/>
</dbReference>
<evidence type="ECO:0000256" key="1">
    <source>
        <dbReference type="ARBA" id="ARBA00006295"/>
    </source>
</evidence>
<dbReference type="SMART" id="SM00470">
    <property type="entry name" value="ParB"/>
    <property type="match status" value="1"/>
</dbReference>
<dbReference type="InterPro" id="IPR036086">
    <property type="entry name" value="ParB/Sulfiredoxin_sf"/>
</dbReference>
<gene>
    <name evidence="4" type="primary">repB</name>
    <name evidence="4" type="ORF">O2N63_16085</name>
</gene>
<dbReference type="InterPro" id="IPR004437">
    <property type="entry name" value="ParB/RepB/Spo0J"/>
</dbReference>
<sequence>MTSSRKKRMSLLDNLASAGMQSAPPAPAATPSGNSAGTMMSSNRALRSARDAVDAHHVWELDPAAIDDMRPADRLTPEDVADLRDAIDTNGQTVPILVRRNPQDPDRYLLIYGRRRLEAIRLSHKVDKVRALVASMDDDAALRAQISENMARRDLSFIEKALLARALVSSGFGNQSQVAEVLTVTKSAISMAMSVVDAVGEDLIRAIGPAHGIGRPRWEALGRSIKETGASLDRLIGLAHDTRDQAAVARLTEDGGVDNDPSLLAFEAVVKAVGQAAKPEKKSNGKDPSPTRPLTVAGARGGAIKRSAKGVTLSLEGGGFADWVEREAQTLIDELHERWLQRGED</sequence>
<proteinExistence type="inferred from homology"/>
<dbReference type="PANTHER" id="PTHR33375:SF1">
    <property type="entry name" value="CHROMOSOME-PARTITIONING PROTEIN PARB-RELATED"/>
    <property type="match status" value="1"/>
</dbReference>
<dbReference type="Gene3D" id="1.10.10.2830">
    <property type="match status" value="1"/>
</dbReference>
<dbReference type="NCBIfam" id="TIGR00180">
    <property type="entry name" value="parB_part"/>
    <property type="match status" value="1"/>
</dbReference>
<dbReference type="Proteomes" id="UP001528040">
    <property type="component" value="Unassembled WGS sequence"/>
</dbReference>
<name>A0ABT4W512_9RHOB</name>
<feature type="region of interest" description="Disordered" evidence="2">
    <location>
        <begin position="18"/>
        <end position="47"/>
    </location>
</feature>
<comment type="caution">
    <text evidence="4">The sequence shown here is derived from an EMBL/GenBank/DDBJ whole genome shotgun (WGS) entry which is preliminary data.</text>
</comment>
<dbReference type="PANTHER" id="PTHR33375">
    <property type="entry name" value="CHROMOSOME-PARTITIONING PROTEIN PARB-RELATED"/>
    <property type="match status" value="1"/>
</dbReference>
<reference evidence="4 5" key="1">
    <citation type="submission" date="2023-01" db="EMBL/GenBank/DDBJ databases">
        <authorList>
            <person name="Yoon J.-W."/>
        </authorList>
    </citation>
    <scope>NUCLEOTIDE SEQUENCE [LARGE SCALE GENOMIC DNA]</scope>
    <source>
        <strain evidence="4 5">KMU-50</strain>
    </source>
</reference>
<feature type="compositionally biased region" description="Polar residues" evidence="2">
    <location>
        <begin position="32"/>
        <end position="45"/>
    </location>
</feature>
<dbReference type="CDD" id="cd16405">
    <property type="entry name" value="RepB_like_N"/>
    <property type="match status" value="1"/>
</dbReference>
<evidence type="ECO:0000313" key="4">
    <source>
        <dbReference type="EMBL" id="MDA5095610.1"/>
    </source>
</evidence>
<dbReference type="SUPFAM" id="SSF109709">
    <property type="entry name" value="KorB DNA-binding domain-like"/>
    <property type="match status" value="1"/>
</dbReference>
<feature type="domain" description="ParB-like N-terminal" evidence="3">
    <location>
        <begin position="59"/>
        <end position="150"/>
    </location>
</feature>
<feature type="region of interest" description="Disordered" evidence="2">
    <location>
        <begin position="276"/>
        <end position="301"/>
    </location>
</feature>
<evidence type="ECO:0000256" key="2">
    <source>
        <dbReference type="SAM" id="MobiDB-lite"/>
    </source>
</evidence>
<protein>
    <submittedName>
        <fullName evidence="4">Plasmid partitioning protein RepB</fullName>
    </submittedName>
</protein>
<dbReference type="Gene3D" id="3.90.1530.30">
    <property type="match status" value="1"/>
</dbReference>
<comment type="similarity">
    <text evidence="1">Belongs to the ParB family.</text>
</comment>
<dbReference type="InterPro" id="IPR037972">
    <property type="entry name" value="RepB_N"/>
</dbReference>
<dbReference type="SUPFAM" id="SSF110849">
    <property type="entry name" value="ParB/Sulfiredoxin"/>
    <property type="match status" value="1"/>
</dbReference>
<dbReference type="NCBIfam" id="TIGR03454">
    <property type="entry name" value="partition_RepB"/>
    <property type="match status" value="1"/>
</dbReference>
<dbReference type="InterPro" id="IPR050336">
    <property type="entry name" value="Chromosome_partition/occlusion"/>
</dbReference>
<accession>A0ABT4W512</accession>